<feature type="domain" description="SAND" evidence="16">
    <location>
        <begin position="1627"/>
        <end position="1681"/>
    </location>
</feature>
<evidence type="ECO:0000256" key="2">
    <source>
        <dbReference type="ARBA" id="ARBA00022679"/>
    </source>
</evidence>
<dbReference type="SMART" id="SM00398">
    <property type="entry name" value="HMG"/>
    <property type="match status" value="1"/>
</dbReference>
<dbReference type="Pfam" id="PF00505">
    <property type="entry name" value="HMG_box"/>
    <property type="match status" value="1"/>
</dbReference>
<evidence type="ECO:0000256" key="9">
    <source>
        <dbReference type="PROSITE-ProRule" id="PRU00146"/>
    </source>
</evidence>
<feature type="region of interest" description="Disordered" evidence="11">
    <location>
        <begin position="1"/>
        <end position="22"/>
    </location>
</feature>
<accession>A0AAW1PW33</accession>
<evidence type="ECO:0000259" key="18">
    <source>
        <dbReference type="PROSITE" id="PS51805"/>
    </source>
</evidence>
<dbReference type="GO" id="GO:0032259">
    <property type="term" value="P:methylation"/>
    <property type="evidence" value="ECO:0007669"/>
    <property type="project" value="UniProtKB-KW"/>
</dbReference>
<dbReference type="Gene3D" id="3.10.390.10">
    <property type="entry name" value="SAND domain-like"/>
    <property type="match status" value="2"/>
</dbReference>
<dbReference type="Proteomes" id="UP001465755">
    <property type="component" value="Unassembled WGS sequence"/>
</dbReference>
<dbReference type="PROSITE" id="PS01359">
    <property type="entry name" value="ZF_PHD_1"/>
    <property type="match status" value="1"/>
</dbReference>
<dbReference type="SUPFAM" id="SSF63763">
    <property type="entry name" value="SAND domain-like"/>
    <property type="match status" value="2"/>
</dbReference>
<dbReference type="InterPro" id="IPR050701">
    <property type="entry name" value="Histone_Mod_Regulator"/>
</dbReference>
<dbReference type="InterPro" id="IPR011011">
    <property type="entry name" value="Znf_FYVE_PHD"/>
</dbReference>
<dbReference type="PROSITE" id="PS50280">
    <property type="entry name" value="SET"/>
    <property type="match status" value="1"/>
</dbReference>
<feature type="domain" description="PHD-type" evidence="12">
    <location>
        <begin position="618"/>
        <end position="670"/>
    </location>
</feature>
<dbReference type="InterPro" id="IPR010919">
    <property type="entry name" value="SAND-like_dom_sf"/>
</dbReference>
<dbReference type="Pfam" id="PF00855">
    <property type="entry name" value="PWWP"/>
    <property type="match status" value="1"/>
</dbReference>
<feature type="compositionally biased region" description="Pro residues" evidence="11">
    <location>
        <begin position="1366"/>
        <end position="1376"/>
    </location>
</feature>
<dbReference type="SUPFAM" id="SSF57903">
    <property type="entry name" value="FYVE/PHD zinc finger"/>
    <property type="match status" value="2"/>
</dbReference>
<evidence type="ECO:0000313" key="19">
    <source>
        <dbReference type="EMBL" id="KAK9814000.1"/>
    </source>
</evidence>
<dbReference type="CDD" id="cd15495">
    <property type="entry name" value="PHD_ATX3_4_5_like"/>
    <property type="match status" value="1"/>
</dbReference>
<evidence type="ECO:0000256" key="8">
    <source>
        <dbReference type="ARBA" id="ARBA00023242"/>
    </source>
</evidence>
<evidence type="ECO:0000259" key="14">
    <source>
        <dbReference type="PROSITE" id="PS50280"/>
    </source>
</evidence>
<organism evidence="19 20">
    <name type="scientific">Symbiochloris irregularis</name>
    <dbReference type="NCBI Taxonomy" id="706552"/>
    <lineage>
        <taxon>Eukaryota</taxon>
        <taxon>Viridiplantae</taxon>
        <taxon>Chlorophyta</taxon>
        <taxon>core chlorophytes</taxon>
        <taxon>Trebouxiophyceae</taxon>
        <taxon>Trebouxiales</taxon>
        <taxon>Trebouxiaceae</taxon>
        <taxon>Symbiochloris</taxon>
    </lineage>
</organism>
<dbReference type="PROSITE" id="PS50868">
    <property type="entry name" value="POST_SET"/>
    <property type="match status" value="1"/>
</dbReference>
<feature type="domain" description="Post-SET" evidence="17">
    <location>
        <begin position="1971"/>
        <end position="1987"/>
    </location>
</feature>
<dbReference type="Pfam" id="PF00856">
    <property type="entry name" value="SET"/>
    <property type="match status" value="1"/>
</dbReference>
<dbReference type="Pfam" id="PF13832">
    <property type="entry name" value="zf-HC5HC2H_2"/>
    <property type="match status" value="1"/>
</dbReference>
<feature type="domain" description="SET" evidence="14">
    <location>
        <begin position="1847"/>
        <end position="1963"/>
    </location>
</feature>
<evidence type="ECO:0000259" key="15">
    <source>
        <dbReference type="PROSITE" id="PS50812"/>
    </source>
</evidence>
<keyword evidence="7" id="KW-0156">Chromatin regulator</keyword>
<feature type="region of interest" description="Disordered" evidence="11">
    <location>
        <begin position="1337"/>
        <end position="1389"/>
    </location>
</feature>
<evidence type="ECO:0000313" key="20">
    <source>
        <dbReference type="Proteomes" id="UP001465755"/>
    </source>
</evidence>
<keyword evidence="4" id="KW-0479">Metal-binding</keyword>
<dbReference type="InterPro" id="IPR001965">
    <property type="entry name" value="Znf_PHD"/>
</dbReference>
<feature type="region of interest" description="Disordered" evidence="11">
    <location>
        <begin position="1125"/>
        <end position="1159"/>
    </location>
</feature>
<dbReference type="InterPro" id="IPR000313">
    <property type="entry name" value="PWWP_dom"/>
</dbReference>
<feature type="region of interest" description="Disordered" evidence="11">
    <location>
        <begin position="1280"/>
        <end position="1303"/>
    </location>
</feature>
<dbReference type="GO" id="GO:0140993">
    <property type="term" value="F:histone modifying activity"/>
    <property type="evidence" value="ECO:0007669"/>
    <property type="project" value="UniProtKB-ARBA"/>
</dbReference>
<reference evidence="19 20" key="1">
    <citation type="journal article" date="2024" name="Nat. Commun.">
        <title>Phylogenomics reveals the evolutionary origins of lichenization in chlorophyte algae.</title>
        <authorList>
            <person name="Puginier C."/>
            <person name="Libourel C."/>
            <person name="Otte J."/>
            <person name="Skaloud P."/>
            <person name="Haon M."/>
            <person name="Grisel S."/>
            <person name="Petersen M."/>
            <person name="Berrin J.G."/>
            <person name="Delaux P.M."/>
            <person name="Dal Grande F."/>
            <person name="Keller J."/>
        </authorList>
    </citation>
    <scope>NUCLEOTIDE SEQUENCE [LARGE SCALE GENOMIC DNA]</scope>
    <source>
        <strain evidence="19 20">SAG 2036</strain>
    </source>
</reference>
<sequence>MPLKSGRVRRPRTVSEDLSSDESLGSGQIYALDQFAVDELVLVRNVNRRDDFWPAMVVDPIRGAPESVRRQMQPDRLCVMFFGPAFNKIRPRDFCWACEGDILPLPENLRQLQEKAHGGRGKQNPAFAEAVQEATLVESGAVEPRTLLGRSSSGQGLGLQRHRSSVRAQEPMCISCEIGLNRHEVDNHVRYSGRCTNCQHLYEEGSFCPVCDKVWLPTDKNMVGCDNCSFWVHDHCDTQAARVLARMEHGFEEPYMCPLCRRQQDGRAKLAALAAADAAMKQAQPRQPRSAYNLFSLEIHKQYATESGGLDGIGYQDMARVVGETWRALTPDERAPYERLTQKEMQRFERDKRLYHDLHQNFLAAQASCRRAGLLDEAGNPKQPALRIPPPPVLSSIPSAPNLAGLSPRASGAHSARAAAEEGRRADRDRHRESTRDREPERERDRDSREGYRDRDRASKKRPAPVPAASETPKKQALSASVKPSSASALKGSSGSGAAAAAASNSSDVVQRVPIFCGKTHGIFLLGRQRVECVCNECKARPEAEREFSCTQFEQHAGAGAAKKWKASLRVEPGTVPHSTKSSGSGTVSIGKWLELSGNDLKGGAKPDFEPIKVRWAGDRCSVCDSDVDFDFDQLVSCDMCGVTVHQSCYGVPELPGVDDLWLCRACELKEEKDPAPQCCLCPVSGGALKPTTIPGLWCHATCMQWIPEVSVEDVTRMEPVSNITAIQKERWELMCCICKQRCGAKIQCTSCYTAYHPLCARIAGLHMEIVDGQEGTDGPVRLISYCPRHCAAHPEVAGVQIIGKDDTGRGDGDGIGLWNCQPFRQPPAVLLPESSAGSARAQSLQGVLRASHGTGVGFSSSNAWWIPDKPPEPQPAPHKPKLGRPPKMPGAAGGGAKHRSSERGIAGEGRQGGKMAARCQSERRESAGDEDSEEEREIPEAVDLMELPPNSPEQLRIICNGRSGVLILRTQRVHAAGNEMSASRFETVCGKGDAKKWKSSIHLEQQPGVPGQVMNEWLNARRLDRKALGVLAANFAAYEAYQEYVAEEVGATLESMLATLDPEGTRALRMAPPAAAANPPSAEAVGRQPRNSIAPGPIPMDITLEGPAWQQHQNAVPQHLVLGQQVQQQQHHHHHHPGQQQQVGFSANPAQGAATQQALAGNWAGDIPSLKAANAGRRPKSPWDVPDGTEDDISDEANGNAVHRPHQAAVLNQGLSWDRTHVERGASRGRVSGENGDVLDLDSFMNVREGSPDLAGFKSGKRSELHNAASELRRMPMERLPGSRGSIPGGMPPDGGITSLASDPFLSLPSIGEDMPRYLRQGLSWQGSLLGGTSPLDDSFDFMDGRAAPSSSPSFQRPGPSSGVVPPPQLPPPAASSPATEGPPTGLEGQALQGLVKRICGEEAGAVETGPRSCIGQRCRIFWDADADWYEGIVRGYDAVAKQHSVWYFYDAETEWVDLEKEQRAGRLQWVAASEAVVPCAAGPVKQERPRIGRRVRGEAEQEGTPGVSQGEEPDSKGADLVGKRIGIWWSQDACFYYGLIEEFTSDHHRVQYDDGDSELLDLSKECIDWRALAEDPAAAAAAAAAAATRTATPAPEQPGTSKDAPTSVAVVCNDKRGIFDVKTMCILMDGGRTVSATEFERLAGKAASKKWKSSIRVDKGKGTPGMTMGDWLVQNGLDQPKGDRAKGAAGGPTSNPNGPSMNSIRRRQSAMLRAAASTARPAGRLGHREGCMCVICKQARRTGKPWAGMGAGGNEGASQALWIPNQHAGGAKHPMSRAPLMRFGKQAFVRATPQLAGGPLRAHVASLPRAPSMAREGTHTGGLRKREGGLTLKERLQQCESTEDDRITFGKSGIHGWGFFARRPMRQDTMVIEYRGERLRRTVADARERRYRAAGKDCYLFNVNDDTVVDATMKGTKGRFTNHCCAPSMYTKVLEVDGESRLVFFARTDLVPGQELTYDYRFKEEEGDAKMNCGCGAPNCRGTMN</sequence>
<dbReference type="SUPFAM" id="SSF81995">
    <property type="entry name" value="beta-sandwich domain of Sec23/24"/>
    <property type="match status" value="1"/>
</dbReference>
<evidence type="ECO:0000259" key="16">
    <source>
        <dbReference type="PROSITE" id="PS50864"/>
    </source>
</evidence>
<feature type="DNA-binding region" description="HMG box" evidence="10">
    <location>
        <begin position="285"/>
        <end position="356"/>
    </location>
</feature>
<dbReference type="Gene3D" id="3.30.40.10">
    <property type="entry name" value="Zinc/RING finger domain, C3HC4 (zinc finger)"/>
    <property type="match status" value="3"/>
</dbReference>
<dbReference type="SUPFAM" id="SSF63748">
    <property type="entry name" value="Tudor/PWWP/MBT"/>
    <property type="match status" value="1"/>
</dbReference>
<comment type="caution">
    <text evidence="19">The sequence shown here is derived from an EMBL/GenBank/DDBJ whole genome shotgun (WGS) entry which is preliminary data.</text>
</comment>
<evidence type="ECO:0000256" key="4">
    <source>
        <dbReference type="ARBA" id="ARBA00022723"/>
    </source>
</evidence>
<feature type="domain" description="PWWP" evidence="15">
    <location>
        <begin position="52"/>
        <end position="108"/>
    </location>
</feature>
<dbReference type="SMART" id="SM00508">
    <property type="entry name" value="PostSET"/>
    <property type="match status" value="1"/>
</dbReference>
<dbReference type="InterPro" id="IPR036910">
    <property type="entry name" value="HMG_box_dom_sf"/>
</dbReference>
<feature type="region of interest" description="Disordered" evidence="11">
    <location>
        <begin position="862"/>
        <end position="942"/>
    </location>
</feature>
<dbReference type="EMBL" id="JALJOQ010000002">
    <property type="protein sequence ID" value="KAK9814000.1"/>
    <property type="molecule type" value="Genomic_DNA"/>
</dbReference>
<feature type="region of interest" description="Disordered" evidence="11">
    <location>
        <begin position="380"/>
        <end position="505"/>
    </location>
</feature>
<dbReference type="InterPro" id="IPR042011">
    <property type="entry name" value="ATX3/4/5_PHD"/>
</dbReference>
<dbReference type="GO" id="GO:0003677">
    <property type="term" value="F:DNA binding"/>
    <property type="evidence" value="ECO:0007669"/>
    <property type="project" value="UniProtKB-UniRule"/>
</dbReference>
<feature type="domain" description="PHD-type" evidence="12">
    <location>
        <begin position="205"/>
        <end position="263"/>
    </location>
</feature>
<evidence type="ECO:0000259" key="13">
    <source>
        <dbReference type="PROSITE" id="PS50118"/>
    </source>
</evidence>
<dbReference type="InterPro" id="IPR013083">
    <property type="entry name" value="Znf_RING/FYVE/PHD"/>
</dbReference>
<evidence type="ECO:0000256" key="5">
    <source>
        <dbReference type="ARBA" id="ARBA00022771"/>
    </source>
</evidence>
<evidence type="ECO:0008006" key="21">
    <source>
        <dbReference type="Google" id="ProtNLM"/>
    </source>
</evidence>
<feature type="domain" description="PHD-type" evidence="18">
    <location>
        <begin position="676"/>
        <end position="791"/>
    </location>
</feature>
<feature type="compositionally biased region" description="Low complexity" evidence="11">
    <location>
        <begin position="409"/>
        <end position="418"/>
    </location>
</feature>
<dbReference type="InterPro" id="IPR046341">
    <property type="entry name" value="SET_dom_sf"/>
</dbReference>
<keyword evidence="10" id="KW-0238">DNA-binding</keyword>
<keyword evidence="5 9" id="KW-0863">Zinc-finger</keyword>
<evidence type="ECO:0000256" key="11">
    <source>
        <dbReference type="SAM" id="MobiDB-lite"/>
    </source>
</evidence>
<gene>
    <name evidence="19" type="ORF">WJX73_008721</name>
</gene>
<feature type="domain" description="HMG box" evidence="13">
    <location>
        <begin position="285"/>
        <end position="356"/>
    </location>
</feature>
<dbReference type="InterPro" id="IPR001214">
    <property type="entry name" value="SET_dom"/>
</dbReference>
<feature type="compositionally biased region" description="Basic and acidic residues" evidence="11">
    <location>
        <begin position="419"/>
        <end position="457"/>
    </location>
</feature>
<dbReference type="InterPro" id="IPR019787">
    <property type="entry name" value="Znf_PHD-finger"/>
</dbReference>
<feature type="compositionally biased region" description="Polar residues" evidence="11">
    <location>
        <begin position="1694"/>
        <end position="1705"/>
    </location>
</feature>
<dbReference type="CDD" id="cd00084">
    <property type="entry name" value="HMG-box_SF"/>
    <property type="match status" value="1"/>
</dbReference>
<evidence type="ECO:0000256" key="3">
    <source>
        <dbReference type="ARBA" id="ARBA00022691"/>
    </source>
</evidence>
<keyword evidence="3" id="KW-0949">S-adenosyl-L-methionine</keyword>
<dbReference type="SMART" id="SM00317">
    <property type="entry name" value="SET"/>
    <property type="match status" value="1"/>
</dbReference>
<dbReference type="Pfam" id="PF01342">
    <property type="entry name" value="SAND"/>
    <property type="match status" value="1"/>
</dbReference>
<evidence type="ECO:0000256" key="10">
    <source>
        <dbReference type="PROSITE-ProRule" id="PRU00267"/>
    </source>
</evidence>
<keyword evidence="6" id="KW-0862">Zinc</keyword>
<dbReference type="Gene3D" id="2.30.30.140">
    <property type="match status" value="2"/>
</dbReference>
<protein>
    <recommendedName>
        <fullName evidence="21">Histone-lysine N-methyltransferase</fullName>
    </recommendedName>
</protein>
<dbReference type="InterPro" id="IPR002999">
    <property type="entry name" value="Tudor"/>
</dbReference>
<dbReference type="GO" id="GO:0008168">
    <property type="term" value="F:methyltransferase activity"/>
    <property type="evidence" value="ECO:0007669"/>
    <property type="project" value="UniProtKB-KW"/>
</dbReference>
<dbReference type="CDD" id="cd10518">
    <property type="entry name" value="SET_SETD1-like"/>
    <property type="match status" value="1"/>
</dbReference>
<dbReference type="Gene3D" id="1.10.30.10">
    <property type="entry name" value="High mobility group box domain"/>
    <property type="match status" value="1"/>
</dbReference>
<dbReference type="GO" id="GO:0008270">
    <property type="term" value="F:zinc ion binding"/>
    <property type="evidence" value="ECO:0007669"/>
    <property type="project" value="UniProtKB-KW"/>
</dbReference>
<dbReference type="SUPFAM" id="SSF82199">
    <property type="entry name" value="SET domain"/>
    <property type="match status" value="1"/>
</dbReference>
<dbReference type="InterPro" id="IPR034732">
    <property type="entry name" value="EPHD"/>
</dbReference>
<dbReference type="PROSITE" id="PS50016">
    <property type="entry name" value="ZF_PHD_2"/>
    <property type="match status" value="2"/>
</dbReference>
<dbReference type="PANTHER" id="PTHR13793:SF107">
    <property type="entry name" value="BROMODOMAIN-CONTAINING PROTEIN HOMOLOG"/>
    <property type="match status" value="1"/>
</dbReference>
<dbReference type="PROSITE" id="PS50812">
    <property type="entry name" value="PWWP"/>
    <property type="match status" value="1"/>
</dbReference>
<feature type="compositionally biased region" description="Low complexity" evidence="11">
    <location>
        <begin position="485"/>
        <end position="505"/>
    </location>
</feature>
<dbReference type="GO" id="GO:0005634">
    <property type="term" value="C:nucleus"/>
    <property type="evidence" value="ECO:0007669"/>
    <property type="project" value="UniProtKB-UniRule"/>
</dbReference>
<feature type="compositionally biased region" description="Basic residues" evidence="11">
    <location>
        <begin position="1"/>
        <end position="12"/>
    </location>
</feature>
<dbReference type="PROSITE" id="PS51805">
    <property type="entry name" value="EPHD"/>
    <property type="match status" value="1"/>
</dbReference>
<feature type="compositionally biased region" description="Acidic residues" evidence="11">
    <location>
        <begin position="929"/>
        <end position="938"/>
    </location>
</feature>
<evidence type="ECO:0000256" key="1">
    <source>
        <dbReference type="ARBA" id="ARBA00022603"/>
    </source>
</evidence>
<dbReference type="PROSITE" id="PS50118">
    <property type="entry name" value="HMG_BOX_2"/>
    <property type="match status" value="1"/>
</dbReference>
<feature type="region of interest" description="Disordered" evidence="11">
    <location>
        <begin position="1677"/>
        <end position="1705"/>
    </location>
</feature>
<keyword evidence="8 10" id="KW-0539">Nucleus</keyword>
<proteinExistence type="predicted"/>
<evidence type="ECO:0000259" key="12">
    <source>
        <dbReference type="PROSITE" id="PS50016"/>
    </source>
</evidence>
<evidence type="ECO:0000259" key="17">
    <source>
        <dbReference type="PROSITE" id="PS50868"/>
    </source>
</evidence>
<dbReference type="InterPro" id="IPR003616">
    <property type="entry name" value="Post-SET_dom"/>
</dbReference>
<dbReference type="Pfam" id="PF13831">
    <property type="entry name" value="PHD_2"/>
    <property type="match status" value="1"/>
</dbReference>
<dbReference type="PROSITE" id="PS50864">
    <property type="entry name" value="SAND"/>
    <property type="match status" value="1"/>
</dbReference>
<feature type="region of interest" description="Disordered" evidence="11">
    <location>
        <begin position="1171"/>
        <end position="1205"/>
    </location>
</feature>
<dbReference type="SMART" id="SM00249">
    <property type="entry name" value="PHD"/>
    <property type="match status" value="3"/>
</dbReference>
<dbReference type="InterPro" id="IPR009071">
    <property type="entry name" value="HMG_box_dom"/>
</dbReference>
<dbReference type="SUPFAM" id="SSF47095">
    <property type="entry name" value="HMG-box"/>
    <property type="match status" value="1"/>
</dbReference>
<name>A0AAW1PW33_9CHLO</name>
<dbReference type="InterPro" id="IPR019786">
    <property type="entry name" value="Zinc_finger_PHD-type_CS"/>
</dbReference>
<dbReference type="Gene3D" id="2.170.270.10">
    <property type="entry name" value="SET domain"/>
    <property type="match status" value="1"/>
</dbReference>
<dbReference type="SMART" id="SM00333">
    <property type="entry name" value="TUDOR"/>
    <property type="match status" value="2"/>
</dbReference>
<keyword evidence="2" id="KW-0808">Transferase</keyword>
<dbReference type="PANTHER" id="PTHR13793">
    <property type="entry name" value="PHD FINGER PROTEINS"/>
    <property type="match status" value="1"/>
</dbReference>
<feature type="region of interest" description="Disordered" evidence="11">
    <location>
        <begin position="1495"/>
        <end position="1519"/>
    </location>
</feature>
<evidence type="ECO:0000256" key="7">
    <source>
        <dbReference type="ARBA" id="ARBA00022853"/>
    </source>
</evidence>
<dbReference type="GO" id="GO:0006357">
    <property type="term" value="P:regulation of transcription by RNA polymerase II"/>
    <property type="evidence" value="ECO:0007669"/>
    <property type="project" value="TreeGrafter"/>
</dbReference>
<keyword evidence="1" id="KW-0489">Methyltransferase</keyword>
<evidence type="ECO:0000256" key="6">
    <source>
        <dbReference type="ARBA" id="ARBA00022833"/>
    </source>
</evidence>
<dbReference type="InterPro" id="IPR000770">
    <property type="entry name" value="SAND_dom"/>
</dbReference>
<dbReference type="CDD" id="cd20404">
    <property type="entry name" value="Tudor_Agenet_AtEML-like"/>
    <property type="match status" value="2"/>
</dbReference>
<keyword evidence="20" id="KW-1185">Reference proteome</keyword>